<dbReference type="EMBL" id="KV442012">
    <property type="protein sequence ID" value="OAQ36147.1"/>
    <property type="molecule type" value="Genomic_DNA"/>
</dbReference>
<keyword evidence="3" id="KW-1185">Reference proteome</keyword>
<name>A0A197KEK3_9FUNG</name>
<reference evidence="2 3" key="1">
    <citation type="submission" date="2016-05" db="EMBL/GenBank/DDBJ databases">
        <title>Genome sequencing reveals origins of a unique bacterial endosymbiosis in the earliest lineages of terrestrial Fungi.</title>
        <authorList>
            <consortium name="DOE Joint Genome Institute"/>
            <person name="Uehling J."/>
            <person name="Gryganskyi A."/>
            <person name="Hameed K."/>
            <person name="Tschaplinski T."/>
            <person name="Misztal P."/>
            <person name="Wu S."/>
            <person name="Desiro A."/>
            <person name="Vande Pol N."/>
            <person name="Du Z.-Y."/>
            <person name="Zienkiewicz A."/>
            <person name="Zienkiewicz K."/>
            <person name="Morin E."/>
            <person name="Tisserant E."/>
            <person name="Splivallo R."/>
            <person name="Hainaut M."/>
            <person name="Henrissat B."/>
            <person name="Ohm R."/>
            <person name="Kuo A."/>
            <person name="Yan J."/>
            <person name="Lipzen A."/>
            <person name="Nolan M."/>
            <person name="Labutti K."/>
            <person name="Barry K."/>
            <person name="Goldstein A."/>
            <person name="Labbe J."/>
            <person name="Schadt C."/>
            <person name="Tuskan G."/>
            <person name="Grigoriev I."/>
            <person name="Martin F."/>
            <person name="Vilgalys R."/>
            <person name="Bonito G."/>
        </authorList>
    </citation>
    <scope>NUCLEOTIDE SEQUENCE [LARGE SCALE GENOMIC DNA]</scope>
    <source>
        <strain evidence="2 3">AG-77</strain>
    </source>
</reference>
<keyword evidence="1" id="KW-0472">Membrane</keyword>
<sequence length="134" mass="15597">MNAVPSDKPKKSREAYPCCPFCCCFYFFFSHASFLLSFPSSFSLYALPLLLLHNKNTRCIFLPCLFFLSPLPLFLSSLSRIELCFFFIHSLHSFLHSFIHSLIHSFKNLDIAYTSAYTTLPVLHIHTYIHTYIQ</sequence>
<dbReference type="AlphaFoldDB" id="A0A197KEK3"/>
<keyword evidence="1" id="KW-1133">Transmembrane helix</keyword>
<evidence type="ECO:0000256" key="1">
    <source>
        <dbReference type="SAM" id="Phobius"/>
    </source>
</evidence>
<accession>A0A197KEK3</accession>
<gene>
    <name evidence="2" type="ORF">K457DRAFT_375062</name>
</gene>
<keyword evidence="1" id="KW-0812">Transmembrane</keyword>
<proteinExistence type="predicted"/>
<evidence type="ECO:0000313" key="3">
    <source>
        <dbReference type="Proteomes" id="UP000078512"/>
    </source>
</evidence>
<evidence type="ECO:0000313" key="2">
    <source>
        <dbReference type="EMBL" id="OAQ36147.1"/>
    </source>
</evidence>
<dbReference type="Proteomes" id="UP000078512">
    <property type="component" value="Unassembled WGS sequence"/>
</dbReference>
<organism evidence="2 3">
    <name type="scientific">Linnemannia elongata AG-77</name>
    <dbReference type="NCBI Taxonomy" id="1314771"/>
    <lineage>
        <taxon>Eukaryota</taxon>
        <taxon>Fungi</taxon>
        <taxon>Fungi incertae sedis</taxon>
        <taxon>Mucoromycota</taxon>
        <taxon>Mortierellomycotina</taxon>
        <taxon>Mortierellomycetes</taxon>
        <taxon>Mortierellales</taxon>
        <taxon>Mortierellaceae</taxon>
        <taxon>Linnemannia</taxon>
    </lineage>
</organism>
<protein>
    <submittedName>
        <fullName evidence="2">Uncharacterized protein</fullName>
    </submittedName>
</protein>
<feature type="transmembrane region" description="Helical" evidence="1">
    <location>
        <begin position="60"/>
        <end position="76"/>
    </location>
</feature>